<feature type="transmembrane region" description="Helical" evidence="7">
    <location>
        <begin position="267"/>
        <end position="286"/>
    </location>
</feature>
<evidence type="ECO:0000256" key="1">
    <source>
        <dbReference type="ARBA" id="ARBA00004651"/>
    </source>
</evidence>
<dbReference type="InterPro" id="IPR000620">
    <property type="entry name" value="EamA_dom"/>
</dbReference>
<comment type="similarity">
    <text evidence="2">Belongs to the EamA transporter family.</text>
</comment>
<comment type="caution">
    <text evidence="9">The sequence shown here is derived from an EMBL/GenBank/DDBJ whole genome shotgun (WGS) entry which is preliminary data.</text>
</comment>
<name>A0A8J3AJC4_9BACI</name>
<feature type="transmembrane region" description="Helical" evidence="7">
    <location>
        <begin position="213"/>
        <end position="236"/>
    </location>
</feature>
<evidence type="ECO:0000256" key="5">
    <source>
        <dbReference type="ARBA" id="ARBA00022989"/>
    </source>
</evidence>
<feature type="transmembrane region" description="Helical" evidence="7">
    <location>
        <begin position="123"/>
        <end position="143"/>
    </location>
</feature>
<dbReference type="Proteomes" id="UP000626244">
    <property type="component" value="Unassembled WGS sequence"/>
</dbReference>
<sequence>MKKLYVALFLLSIIWSTSFLFIKLLLNDISPEGIVFYRCFFGAITLLIIMLIKKVRIDFKNLPKTGLLIAISLFNHAIPWLFLSFSETHLQSNEAAILNAFTPIATLVIGIFFFSQKIVSKQWIGLFVGIIGLMIMMNIKLSTIFSNNIYYSLLMIFVTFCYGLGSHLTKKYLQKIDVLIVSFLTLGISAFFGFIYMVLAGKGTVKPFVNIEVFGGILGLGVLCSGLAYLLFYYMVKEGSAEFATMVTYIVPVFASIWGFFFLNEPLTIKMVAGLLIVLLGVFITNSKKTTKIKNKNANAAS</sequence>
<feature type="transmembrane region" description="Helical" evidence="7">
    <location>
        <begin position="178"/>
        <end position="201"/>
    </location>
</feature>
<feature type="domain" description="EamA" evidence="8">
    <location>
        <begin position="5"/>
        <end position="137"/>
    </location>
</feature>
<protein>
    <submittedName>
        <fullName evidence="9">Membrane protein</fullName>
    </submittedName>
</protein>
<dbReference type="SUPFAM" id="SSF103481">
    <property type="entry name" value="Multidrug resistance efflux transporter EmrE"/>
    <property type="match status" value="2"/>
</dbReference>
<keyword evidence="5 7" id="KW-1133">Transmembrane helix</keyword>
<dbReference type="AlphaFoldDB" id="A0A8J3AJC4"/>
<feature type="transmembrane region" description="Helical" evidence="7">
    <location>
        <begin position="65"/>
        <end position="83"/>
    </location>
</feature>
<evidence type="ECO:0000313" key="10">
    <source>
        <dbReference type="Proteomes" id="UP000626244"/>
    </source>
</evidence>
<feature type="transmembrane region" description="Helical" evidence="7">
    <location>
        <begin position="243"/>
        <end position="261"/>
    </location>
</feature>
<evidence type="ECO:0000256" key="3">
    <source>
        <dbReference type="ARBA" id="ARBA00022475"/>
    </source>
</evidence>
<evidence type="ECO:0000256" key="2">
    <source>
        <dbReference type="ARBA" id="ARBA00007362"/>
    </source>
</evidence>
<dbReference type="GO" id="GO:0005886">
    <property type="term" value="C:plasma membrane"/>
    <property type="evidence" value="ECO:0007669"/>
    <property type="project" value="UniProtKB-SubCell"/>
</dbReference>
<evidence type="ECO:0000256" key="7">
    <source>
        <dbReference type="SAM" id="Phobius"/>
    </source>
</evidence>
<organism evidence="9 10">
    <name type="scientific">Gottfriedia solisilvae</name>
    <dbReference type="NCBI Taxonomy" id="1516104"/>
    <lineage>
        <taxon>Bacteria</taxon>
        <taxon>Bacillati</taxon>
        <taxon>Bacillota</taxon>
        <taxon>Bacilli</taxon>
        <taxon>Bacillales</taxon>
        <taxon>Bacillaceae</taxon>
        <taxon>Gottfriedia</taxon>
    </lineage>
</organism>
<feature type="transmembrane region" description="Helical" evidence="7">
    <location>
        <begin position="149"/>
        <end position="166"/>
    </location>
</feature>
<dbReference type="Pfam" id="PF00892">
    <property type="entry name" value="EamA"/>
    <property type="match status" value="2"/>
</dbReference>
<dbReference type="PANTHER" id="PTHR32322:SF18">
    <property type="entry name" value="S-ADENOSYLMETHIONINE_S-ADENOSYLHOMOCYSTEINE TRANSPORTER"/>
    <property type="match status" value="1"/>
</dbReference>
<evidence type="ECO:0000259" key="8">
    <source>
        <dbReference type="Pfam" id="PF00892"/>
    </source>
</evidence>
<dbReference type="OrthoDB" id="67135at2"/>
<feature type="transmembrane region" description="Helical" evidence="7">
    <location>
        <begin position="35"/>
        <end position="53"/>
    </location>
</feature>
<dbReference type="EMBL" id="BMHB01000001">
    <property type="protein sequence ID" value="GGI14558.1"/>
    <property type="molecule type" value="Genomic_DNA"/>
</dbReference>
<accession>A0A8J3AJC4</accession>
<keyword evidence="6 7" id="KW-0472">Membrane</keyword>
<dbReference type="InterPro" id="IPR050638">
    <property type="entry name" value="AA-Vitamin_Transporters"/>
</dbReference>
<keyword evidence="10" id="KW-1185">Reference proteome</keyword>
<dbReference type="PANTHER" id="PTHR32322">
    <property type="entry name" value="INNER MEMBRANE TRANSPORTER"/>
    <property type="match status" value="1"/>
</dbReference>
<reference evidence="10" key="1">
    <citation type="journal article" date="2019" name="Int. J. Syst. Evol. Microbiol.">
        <title>The Global Catalogue of Microorganisms (GCM) 10K type strain sequencing project: providing services to taxonomists for standard genome sequencing and annotation.</title>
        <authorList>
            <consortium name="The Broad Institute Genomics Platform"/>
            <consortium name="The Broad Institute Genome Sequencing Center for Infectious Disease"/>
            <person name="Wu L."/>
            <person name="Ma J."/>
        </authorList>
    </citation>
    <scope>NUCLEOTIDE SEQUENCE [LARGE SCALE GENOMIC DNA]</scope>
    <source>
        <strain evidence="10">CGMCC 1.14993</strain>
    </source>
</reference>
<comment type="subcellular location">
    <subcellularLocation>
        <location evidence="1">Cell membrane</location>
        <topology evidence="1">Multi-pass membrane protein</topology>
    </subcellularLocation>
</comment>
<dbReference type="Gene3D" id="1.10.3730.20">
    <property type="match status" value="1"/>
</dbReference>
<proteinExistence type="inferred from homology"/>
<evidence type="ECO:0000256" key="6">
    <source>
        <dbReference type="ARBA" id="ARBA00023136"/>
    </source>
</evidence>
<keyword evidence="3" id="KW-1003">Cell membrane</keyword>
<gene>
    <name evidence="9" type="ORF">GCM10007380_23540</name>
</gene>
<evidence type="ECO:0000313" key="9">
    <source>
        <dbReference type="EMBL" id="GGI14558.1"/>
    </source>
</evidence>
<evidence type="ECO:0000256" key="4">
    <source>
        <dbReference type="ARBA" id="ARBA00022692"/>
    </source>
</evidence>
<feature type="transmembrane region" description="Helical" evidence="7">
    <location>
        <begin position="95"/>
        <end position="114"/>
    </location>
</feature>
<dbReference type="InterPro" id="IPR037185">
    <property type="entry name" value="EmrE-like"/>
</dbReference>
<keyword evidence="4 7" id="KW-0812">Transmembrane</keyword>
<dbReference type="RefSeq" id="WP_088000171.1">
    <property type="nucleotide sequence ID" value="NZ_BMHB01000001.1"/>
</dbReference>
<feature type="domain" description="EamA" evidence="8">
    <location>
        <begin position="152"/>
        <end position="286"/>
    </location>
</feature>